<evidence type="ECO:0000259" key="3">
    <source>
        <dbReference type="Pfam" id="PF07510"/>
    </source>
</evidence>
<evidence type="ECO:0000256" key="2">
    <source>
        <dbReference type="SAM" id="Phobius"/>
    </source>
</evidence>
<organism evidence="4">
    <name type="scientific">freshwater metagenome</name>
    <dbReference type="NCBI Taxonomy" id="449393"/>
    <lineage>
        <taxon>unclassified sequences</taxon>
        <taxon>metagenomes</taxon>
        <taxon>ecological metagenomes</taxon>
    </lineage>
</organism>
<dbReference type="Pfam" id="PF07510">
    <property type="entry name" value="GmrSD_C"/>
    <property type="match status" value="1"/>
</dbReference>
<feature type="compositionally biased region" description="Polar residues" evidence="1">
    <location>
        <begin position="149"/>
        <end position="169"/>
    </location>
</feature>
<dbReference type="GO" id="GO:0016020">
    <property type="term" value="C:membrane"/>
    <property type="evidence" value="ECO:0007669"/>
    <property type="project" value="InterPro"/>
</dbReference>
<feature type="domain" description="GmrSD restriction endonucleases C-terminal" evidence="3">
    <location>
        <begin position="318"/>
        <end position="415"/>
    </location>
</feature>
<dbReference type="InterPro" id="IPR011089">
    <property type="entry name" value="GmrSD_C"/>
</dbReference>
<keyword evidence="2" id="KW-0472">Membrane</keyword>
<dbReference type="PANTHER" id="PTHR24094:SF15">
    <property type="entry name" value="AMP-DEPENDENT SYNTHETASE_LIGASE DOMAIN-CONTAINING PROTEIN-RELATED"/>
    <property type="match status" value="1"/>
</dbReference>
<keyword evidence="2" id="KW-1133">Transmembrane helix</keyword>
<feature type="transmembrane region" description="Helical" evidence="2">
    <location>
        <begin position="36"/>
        <end position="53"/>
    </location>
</feature>
<dbReference type="Pfam" id="PF05656">
    <property type="entry name" value="DUF805"/>
    <property type="match status" value="1"/>
</dbReference>
<sequence length="431" mass="45388">MEKAEAGVPGFGARVRGFHDALPGWLSLSGELSRQSFLLGLLPIFVLGSVLAVPEFPLWLSIPLGSPLVLVTLGLVIKRLRDAGLHWAVALIGFIPFIGWLLLAVFVAIPTKRLTQSSHVWKTFGTGLAAFVTFYVVAGSLVPLPEAPPSSSDSSLTEQSAEQLETSDNPAGGETPPAPDTGTSSEPGDPDVAADEAAPDDVLVPESETPDSEDPSSADPDSEDPDSDDPDAEDSDSDTEAPATAPAPPTGASPAGGLEALVSRLRVEPEVQSGYDRDLFRHWVDADGDGCDSRREVLIAESTTAVSIGSRCSISGGTWSSAFDGVTTTDASSFDIDHFVPLKEAWDSGAHGWDSGTRQRFANDLEYAGSLIAVSASSNRSKGASDPSEWLPPNRSYRCVYLVNWVEVKLRWNLSADPGEIAAIRSAGSGC</sequence>
<protein>
    <submittedName>
        <fullName evidence="4">Unannotated protein</fullName>
    </submittedName>
</protein>
<dbReference type="InterPro" id="IPR008523">
    <property type="entry name" value="DUF805"/>
</dbReference>
<dbReference type="AlphaFoldDB" id="A0A6J6EBL1"/>
<proteinExistence type="predicted"/>
<feature type="transmembrane region" description="Helical" evidence="2">
    <location>
        <begin position="121"/>
        <end position="142"/>
    </location>
</feature>
<reference evidence="4" key="1">
    <citation type="submission" date="2020-05" db="EMBL/GenBank/DDBJ databases">
        <authorList>
            <person name="Chiriac C."/>
            <person name="Salcher M."/>
            <person name="Ghai R."/>
            <person name="Kavagutti S V."/>
        </authorList>
    </citation>
    <scope>NUCLEOTIDE SEQUENCE</scope>
</reference>
<feature type="transmembrane region" description="Helical" evidence="2">
    <location>
        <begin position="84"/>
        <end position="109"/>
    </location>
</feature>
<gene>
    <name evidence="4" type="ORF">UFOPK1684_00917</name>
</gene>
<evidence type="ECO:0000313" key="4">
    <source>
        <dbReference type="EMBL" id="CAB4573811.1"/>
    </source>
</evidence>
<dbReference type="PANTHER" id="PTHR24094">
    <property type="entry name" value="SECRETED PROTEIN"/>
    <property type="match status" value="1"/>
</dbReference>
<name>A0A6J6EBL1_9ZZZZ</name>
<evidence type="ECO:0000256" key="1">
    <source>
        <dbReference type="SAM" id="MobiDB-lite"/>
    </source>
</evidence>
<feature type="transmembrane region" description="Helical" evidence="2">
    <location>
        <begin position="59"/>
        <end position="77"/>
    </location>
</feature>
<feature type="region of interest" description="Disordered" evidence="1">
    <location>
        <begin position="146"/>
        <end position="256"/>
    </location>
</feature>
<feature type="compositionally biased region" description="Acidic residues" evidence="1">
    <location>
        <begin position="188"/>
        <end position="199"/>
    </location>
</feature>
<accession>A0A6J6EBL1</accession>
<feature type="compositionally biased region" description="Acidic residues" evidence="1">
    <location>
        <begin position="208"/>
        <end position="239"/>
    </location>
</feature>
<keyword evidence="2" id="KW-0812">Transmembrane</keyword>
<dbReference type="EMBL" id="CAEZTM010000039">
    <property type="protein sequence ID" value="CAB4573811.1"/>
    <property type="molecule type" value="Genomic_DNA"/>
</dbReference>